<evidence type="ECO:0000313" key="2">
    <source>
        <dbReference type="Proteomes" id="UP000789366"/>
    </source>
</evidence>
<gene>
    <name evidence="1" type="ORF">SPELUC_LOCUS16214</name>
</gene>
<organism evidence="1 2">
    <name type="scientific">Cetraspora pellucida</name>
    <dbReference type="NCBI Taxonomy" id="1433469"/>
    <lineage>
        <taxon>Eukaryota</taxon>
        <taxon>Fungi</taxon>
        <taxon>Fungi incertae sedis</taxon>
        <taxon>Mucoromycota</taxon>
        <taxon>Glomeromycotina</taxon>
        <taxon>Glomeromycetes</taxon>
        <taxon>Diversisporales</taxon>
        <taxon>Gigasporaceae</taxon>
        <taxon>Cetraspora</taxon>
    </lineage>
</organism>
<evidence type="ECO:0000313" key="1">
    <source>
        <dbReference type="EMBL" id="CAG8778333.1"/>
    </source>
</evidence>
<reference evidence="1" key="1">
    <citation type="submission" date="2021-06" db="EMBL/GenBank/DDBJ databases">
        <authorList>
            <person name="Kallberg Y."/>
            <person name="Tangrot J."/>
            <person name="Rosling A."/>
        </authorList>
    </citation>
    <scope>NUCLEOTIDE SEQUENCE</scope>
    <source>
        <strain evidence="1">28 12/20/2015</strain>
    </source>
</reference>
<comment type="caution">
    <text evidence="1">The sequence shown here is derived from an EMBL/GenBank/DDBJ whole genome shotgun (WGS) entry which is preliminary data.</text>
</comment>
<accession>A0ACA9R667</accession>
<proteinExistence type="predicted"/>
<keyword evidence="2" id="KW-1185">Reference proteome</keyword>
<dbReference type="Proteomes" id="UP000789366">
    <property type="component" value="Unassembled WGS sequence"/>
</dbReference>
<protein>
    <submittedName>
        <fullName evidence="1">8987_t:CDS:1</fullName>
    </submittedName>
</protein>
<feature type="non-terminal residue" evidence="1">
    <location>
        <position position="1"/>
    </location>
</feature>
<sequence length="142" mass="16839">HMTDHKENITNKDIIIARITQTIPEEPKLVQKIIRQIKNARRKPRSRLNINEKQLRVHLAEMIKKWERDQVSRLVNRFLAEMKTSWQRGENVAFRGIFSTQVYRTPARKVNNPQTGQPITVQAKNRLKVRISPQLKKEINKK</sequence>
<dbReference type="EMBL" id="CAJVPW010058613">
    <property type="protein sequence ID" value="CAG8778333.1"/>
    <property type="molecule type" value="Genomic_DNA"/>
</dbReference>
<name>A0ACA9R667_9GLOM</name>